<accession>A0A9D9DQ15</accession>
<gene>
    <name evidence="2" type="ORF">IAC76_07735</name>
</gene>
<comment type="caution">
    <text evidence="2">The sequence shown here is derived from an EMBL/GenBank/DDBJ whole genome shotgun (WGS) entry which is preliminary data.</text>
</comment>
<dbReference type="SUPFAM" id="SSF52833">
    <property type="entry name" value="Thioredoxin-like"/>
    <property type="match status" value="1"/>
</dbReference>
<evidence type="ECO:0000313" key="3">
    <source>
        <dbReference type="Proteomes" id="UP000823632"/>
    </source>
</evidence>
<evidence type="ECO:0000259" key="1">
    <source>
        <dbReference type="PROSITE" id="PS50404"/>
    </source>
</evidence>
<dbReference type="AlphaFoldDB" id="A0A9D9DQ15"/>
<dbReference type="PROSITE" id="PS51354">
    <property type="entry name" value="GLUTAREDOXIN_2"/>
    <property type="match status" value="1"/>
</dbReference>
<dbReference type="InterPro" id="IPR036249">
    <property type="entry name" value="Thioredoxin-like_sf"/>
</dbReference>
<dbReference type="Proteomes" id="UP000823632">
    <property type="component" value="Unassembled WGS sequence"/>
</dbReference>
<dbReference type="EMBL" id="JADIND010000172">
    <property type="protein sequence ID" value="MBO8431262.1"/>
    <property type="molecule type" value="Genomic_DNA"/>
</dbReference>
<sequence length="77" mass="9222">MLNLYYSETCPYCKKVLSYFDENDIKYEKKEVSDPKNYEELLNLGKIAQVPFLSDTDHNKQMYESDIIIDYVKNLNR</sequence>
<dbReference type="InterPro" id="IPR004045">
    <property type="entry name" value="Glutathione_S-Trfase_N"/>
</dbReference>
<protein>
    <submittedName>
        <fullName evidence="2">Glutathione S-transferase N-terminal domain-containing protein</fullName>
    </submittedName>
</protein>
<dbReference type="Gene3D" id="3.40.30.10">
    <property type="entry name" value="Glutaredoxin"/>
    <property type="match status" value="1"/>
</dbReference>
<proteinExistence type="predicted"/>
<dbReference type="CDD" id="cd00570">
    <property type="entry name" value="GST_N_family"/>
    <property type="match status" value="1"/>
</dbReference>
<reference evidence="2" key="1">
    <citation type="submission" date="2020-10" db="EMBL/GenBank/DDBJ databases">
        <authorList>
            <person name="Gilroy R."/>
        </authorList>
    </citation>
    <scope>NUCLEOTIDE SEQUENCE</scope>
    <source>
        <strain evidence="2">10192</strain>
    </source>
</reference>
<organism evidence="2 3">
    <name type="scientific">Candidatus Scatousia excrementipullorum</name>
    <dbReference type="NCBI Taxonomy" id="2840936"/>
    <lineage>
        <taxon>Bacteria</taxon>
        <taxon>Candidatus Scatousia</taxon>
    </lineage>
</organism>
<evidence type="ECO:0000313" key="2">
    <source>
        <dbReference type="EMBL" id="MBO8431262.1"/>
    </source>
</evidence>
<dbReference type="Pfam" id="PF13417">
    <property type="entry name" value="GST_N_3"/>
    <property type="match status" value="1"/>
</dbReference>
<feature type="domain" description="GST N-terminal" evidence="1">
    <location>
        <begin position="1"/>
        <end position="77"/>
    </location>
</feature>
<reference evidence="2" key="2">
    <citation type="journal article" date="2021" name="PeerJ">
        <title>Extensive microbial diversity within the chicken gut microbiome revealed by metagenomics and culture.</title>
        <authorList>
            <person name="Gilroy R."/>
            <person name="Ravi A."/>
            <person name="Getino M."/>
            <person name="Pursley I."/>
            <person name="Horton D.L."/>
            <person name="Alikhan N.F."/>
            <person name="Baker D."/>
            <person name="Gharbi K."/>
            <person name="Hall N."/>
            <person name="Watson M."/>
            <person name="Adriaenssens E.M."/>
            <person name="Foster-Nyarko E."/>
            <person name="Jarju S."/>
            <person name="Secka A."/>
            <person name="Antonio M."/>
            <person name="Oren A."/>
            <person name="Chaudhuri R.R."/>
            <person name="La Ragione R."/>
            <person name="Hildebrand F."/>
            <person name="Pallen M.J."/>
        </authorList>
    </citation>
    <scope>NUCLEOTIDE SEQUENCE</scope>
    <source>
        <strain evidence="2">10192</strain>
    </source>
</reference>
<name>A0A9D9DQ15_9BACT</name>
<dbReference type="PROSITE" id="PS50404">
    <property type="entry name" value="GST_NTER"/>
    <property type="match status" value="1"/>
</dbReference>